<feature type="domain" description="Calcineurin-like phosphoesterase" evidence="2">
    <location>
        <begin position="761"/>
        <end position="954"/>
    </location>
</feature>
<evidence type="ECO:0000256" key="1">
    <source>
        <dbReference type="SAM" id="MobiDB-lite"/>
    </source>
</evidence>
<gene>
    <name evidence="4" type="ORF">ACFODW_00425</name>
</gene>
<dbReference type="Gene3D" id="3.60.21.10">
    <property type="match status" value="1"/>
</dbReference>
<organism evidence="4 5">
    <name type="scientific">Virgibacillus sediminis</name>
    <dbReference type="NCBI Taxonomy" id="202260"/>
    <lineage>
        <taxon>Bacteria</taxon>
        <taxon>Bacillati</taxon>
        <taxon>Bacillota</taxon>
        <taxon>Bacilli</taxon>
        <taxon>Bacillales</taxon>
        <taxon>Bacillaceae</taxon>
        <taxon>Virgibacillus</taxon>
    </lineage>
</organism>
<dbReference type="InterPro" id="IPR029052">
    <property type="entry name" value="Metallo-depent_PP-like"/>
</dbReference>
<dbReference type="PANTHER" id="PTHR40446">
    <property type="entry name" value="N-ACETYLGLUCOSAMINE-1-PHOSPHODIESTER ALPHA-N-ACETYLGLUCOSAMINIDASE"/>
    <property type="match status" value="1"/>
</dbReference>
<feature type="domain" description="Phosphodiester glycosidase" evidence="3">
    <location>
        <begin position="219"/>
        <end position="392"/>
    </location>
</feature>
<proteinExistence type="predicted"/>
<dbReference type="Pfam" id="PF09992">
    <property type="entry name" value="NAGPA"/>
    <property type="match status" value="1"/>
</dbReference>
<keyword evidence="4" id="KW-0378">Hydrolase</keyword>
<evidence type="ECO:0000259" key="2">
    <source>
        <dbReference type="Pfam" id="PF00149"/>
    </source>
</evidence>
<comment type="caution">
    <text evidence="4">The sequence shown here is derived from an EMBL/GenBank/DDBJ whole genome shotgun (WGS) entry which is preliminary data.</text>
</comment>
<keyword evidence="4" id="KW-0326">Glycosidase</keyword>
<dbReference type="PANTHER" id="PTHR40446:SF2">
    <property type="entry name" value="N-ACETYLGLUCOSAMINE-1-PHOSPHODIESTER ALPHA-N-ACETYLGLUCOSAMINIDASE"/>
    <property type="match status" value="1"/>
</dbReference>
<sequence length="1129" mass="121786">MSILLATNMAAASLVPAGQVDAEKNPVSEARSSSSNTAEPIVTVGPAGKTLLANEEVTRIGPGIQLSSFERFDARGWLNGEVMTVDLSEDAVSTDLLFPGKVSESETVQEMALEAGAVGGINGDFFDINDTKAPSGVMIQDGSLLKGPQGSHTLTVGVAEEGIGHITSTLLEGTVQLPSGEVPLDGLNQSSLPIDGIGLFTPVWGEAERPDIGNKVYEVLVKDGKVAQVSDQVGQGAIGENTFVLVGREQGANYLEQLSIGDEVGVSYAPKMDVEEIMNFAIGGNKVLVKDGQVPESLDDSTTAPRTAVGFSEDGNTMFLTSVDGRQTDSRGMTYKEMGELMKEYGAFQALNLDGGGSSTMVARMPGYEDAEVVNNPSDESERAVPNGIGIFAKAGSGELENFAVETAMDDEYSNRVFPGLSRKFVGLGHDENYSPVKVSDIRWQALPADAGSFDESGIFQAKKPGTAVAEAQIQSAKGTSDITVLGELDRLESSKSYLGLEMGTEGEFHLNGYDANGYTAPIEPRDIKLVYDETVIEVEENSNGGFSVIPKQDGGSTTIYLKVQGKETHLPLTVGLSTVSVSGFEETEEWTAAKYPSSVGASMEVVPGRAGNGLQLDYDFTTTTATRAAYLQASPRVELPGDVQKIGLNVHGDGNGAWLRTVIEDASGTNYTLTLANQIDWMGWKYVETTLPEGIQYPVKLWRIYPVETNSTEQYQGQLIFDDLTVEVPPSIDITDSNEGMEDPLILQNEKIREDRWKFAVLADSQFVAASPHSKEVQLARESLQQIAAEDPDFLVINGDLVDTAWEEDFAFAKEVLEEEIGDEFPIYYIPGNHEIAGPGNLDNFLDAFGENRYSFDHKGTKFILLDSSTGSFRTSDFDQLINLKSSLSEAATDPEINNVVVFGHHPTKDPLPTDNSQLSDPKEAELIENWLTEFRESSKGKGAIYISGHAHTVNLERVEGVPYMVVGSSGKSPYGAADQGGFYAWTMFGVDPTPIPDKAAGPEKANRSSKVYGTEWIQTEIRPLLDSITLNAPQEVTKGEAVKIRAIGHQKGDLEFPLEYPASVNWTGSDNLFIGSDNKELEKAKKSGEYVATYNTKTNELTALEEGEITLEVNSNNVKVGESMIIK</sequence>
<dbReference type="Pfam" id="PF00149">
    <property type="entry name" value="Metallophos"/>
    <property type="match status" value="1"/>
</dbReference>
<keyword evidence="5" id="KW-1185">Reference proteome</keyword>
<evidence type="ECO:0000313" key="5">
    <source>
        <dbReference type="Proteomes" id="UP001595387"/>
    </source>
</evidence>
<dbReference type="RefSeq" id="WP_390301243.1">
    <property type="nucleotide sequence ID" value="NZ_JBHRRZ010000001.1"/>
</dbReference>
<evidence type="ECO:0000259" key="3">
    <source>
        <dbReference type="Pfam" id="PF09992"/>
    </source>
</evidence>
<name>A0ABV7A179_9BACI</name>
<dbReference type="GO" id="GO:0016798">
    <property type="term" value="F:hydrolase activity, acting on glycosyl bonds"/>
    <property type="evidence" value="ECO:0007669"/>
    <property type="project" value="UniProtKB-KW"/>
</dbReference>
<protein>
    <submittedName>
        <fullName evidence="4">Phosphodiester glycosidase family protein</fullName>
    </submittedName>
</protein>
<evidence type="ECO:0000313" key="4">
    <source>
        <dbReference type="EMBL" id="MFC2946831.1"/>
    </source>
</evidence>
<reference evidence="5" key="1">
    <citation type="journal article" date="2019" name="Int. J. Syst. Evol. Microbiol.">
        <title>The Global Catalogue of Microorganisms (GCM) 10K type strain sequencing project: providing services to taxonomists for standard genome sequencing and annotation.</title>
        <authorList>
            <consortium name="The Broad Institute Genomics Platform"/>
            <consortium name="The Broad Institute Genome Sequencing Center for Infectious Disease"/>
            <person name="Wu L."/>
            <person name="Ma J."/>
        </authorList>
    </citation>
    <scope>NUCLEOTIDE SEQUENCE [LARGE SCALE GENOMIC DNA]</scope>
    <source>
        <strain evidence="5">KCTC 13193</strain>
    </source>
</reference>
<accession>A0ABV7A179</accession>
<dbReference type="EMBL" id="JBHRRZ010000001">
    <property type="protein sequence ID" value="MFC2946831.1"/>
    <property type="molecule type" value="Genomic_DNA"/>
</dbReference>
<feature type="region of interest" description="Disordered" evidence="1">
    <location>
        <begin position="22"/>
        <end position="41"/>
    </location>
</feature>
<dbReference type="Proteomes" id="UP001595387">
    <property type="component" value="Unassembled WGS sequence"/>
</dbReference>
<dbReference type="InterPro" id="IPR004843">
    <property type="entry name" value="Calcineurin-like_PHP"/>
</dbReference>
<dbReference type="InterPro" id="IPR018711">
    <property type="entry name" value="NAGPA"/>
</dbReference>
<dbReference type="SUPFAM" id="SSF56300">
    <property type="entry name" value="Metallo-dependent phosphatases"/>
    <property type="match status" value="1"/>
</dbReference>